<dbReference type="KEGG" id="tsv:DSM104635_01609"/>
<sequence>MIRVSVLVPTFRRPESFLRAARSVLAQQGVEGVELIAVDNSPEGSALAAFRILEGDASIPFRWAHEPRAGVAHARNAALALAQGDLAAWLDDDEEASPHWLASLIAVRRETGAQSVFGPVRARCACEDNADFYENLYSRSGPTESGYSERAYGIGNSLQPRLMFEEAQPFDPRANQTGGEDDALFASWADVGARFAWAADAWVIEHLGPERTHLKHGLKRAFAYGQGPCETAWATRDFAGLAKHMAIGAGQAIVFGAASAIALAGSTPRALALLDRAARGAGKVFWFWEQRFYGEALVRQPA</sequence>
<protein>
    <submittedName>
        <fullName evidence="2">Putative glycosyl transferase</fullName>
    </submittedName>
</protein>
<gene>
    <name evidence="2" type="ORF">DSM104635_01609</name>
</gene>
<dbReference type="Proteomes" id="UP000431269">
    <property type="component" value="Chromosome"/>
</dbReference>
<dbReference type="InterPro" id="IPR050834">
    <property type="entry name" value="Glycosyltransf_2"/>
</dbReference>
<dbReference type="Pfam" id="PF00535">
    <property type="entry name" value="Glycos_transf_2"/>
    <property type="match status" value="1"/>
</dbReference>
<reference evidence="3" key="1">
    <citation type="submission" date="2019-12" db="EMBL/GenBank/DDBJ databases">
        <title>Complete genome of Terracaulis silvestris 0127_4.</title>
        <authorList>
            <person name="Vieira S."/>
            <person name="Riedel T."/>
            <person name="Sproer C."/>
            <person name="Pascual J."/>
            <person name="Boedeker C."/>
            <person name="Overmann J."/>
        </authorList>
    </citation>
    <scope>NUCLEOTIDE SEQUENCE [LARGE SCALE GENOMIC DNA]</scope>
    <source>
        <strain evidence="3">0127_4</strain>
    </source>
</reference>
<dbReference type="InterPro" id="IPR029044">
    <property type="entry name" value="Nucleotide-diphossugar_trans"/>
</dbReference>
<accession>A0A6I6MJD8</accession>
<dbReference type="SUPFAM" id="SSF53448">
    <property type="entry name" value="Nucleotide-diphospho-sugar transferases"/>
    <property type="match status" value="1"/>
</dbReference>
<dbReference type="CDD" id="cd00761">
    <property type="entry name" value="Glyco_tranf_GTA_type"/>
    <property type="match status" value="1"/>
</dbReference>
<evidence type="ECO:0000313" key="3">
    <source>
        <dbReference type="Proteomes" id="UP000431269"/>
    </source>
</evidence>
<dbReference type="EMBL" id="CP047045">
    <property type="protein sequence ID" value="QGZ94779.1"/>
    <property type="molecule type" value="Genomic_DNA"/>
</dbReference>
<keyword evidence="2" id="KW-0808">Transferase</keyword>
<organism evidence="2 3">
    <name type="scientific">Terricaulis silvestris</name>
    <dbReference type="NCBI Taxonomy" id="2686094"/>
    <lineage>
        <taxon>Bacteria</taxon>
        <taxon>Pseudomonadati</taxon>
        <taxon>Pseudomonadota</taxon>
        <taxon>Alphaproteobacteria</taxon>
        <taxon>Caulobacterales</taxon>
        <taxon>Caulobacteraceae</taxon>
        <taxon>Terricaulis</taxon>
    </lineage>
</organism>
<keyword evidence="3" id="KW-1185">Reference proteome</keyword>
<evidence type="ECO:0000259" key="1">
    <source>
        <dbReference type="Pfam" id="PF00535"/>
    </source>
</evidence>
<dbReference type="PANTHER" id="PTHR43685">
    <property type="entry name" value="GLYCOSYLTRANSFERASE"/>
    <property type="match status" value="1"/>
</dbReference>
<evidence type="ECO:0000313" key="2">
    <source>
        <dbReference type="EMBL" id="QGZ94779.1"/>
    </source>
</evidence>
<dbReference type="RefSeq" id="WP_158765691.1">
    <property type="nucleotide sequence ID" value="NZ_CP047045.1"/>
</dbReference>
<proteinExistence type="predicted"/>
<dbReference type="AlphaFoldDB" id="A0A6I6MJD8"/>
<dbReference type="Gene3D" id="3.90.550.10">
    <property type="entry name" value="Spore Coat Polysaccharide Biosynthesis Protein SpsA, Chain A"/>
    <property type="match status" value="1"/>
</dbReference>
<dbReference type="GO" id="GO:0016740">
    <property type="term" value="F:transferase activity"/>
    <property type="evidence" value="ECO:0007669"/>
    <property type="project" value="UniProtKB-KW"/>
</dbReference>
<feature type="domain" description="Glycosyltransferase 2-like" evidence="1">
    <location>
        <begin position="5"/>
        <end position="134"/>
    </location>
</feature>
<dbReference type="InterPro" id="IPR001173">
    <property type="entry name" value="Glyco_trans_2-like"/>
</dbReference>
<dbReference type="PANTHER" id="PTHR43685:SF2">
    <property type="entry name" value="GLYCOSYLTRANSFERASE 2-LIKE DOMAIN-CONTAINING PROTEIN"/>
    <property type="match status" value="1"/>
</dbReference>
<name>A0A6I6MJD8_9CAUL</name>